<evidence type="ECO:0000313" key="10">
    <source>
        <dbReference type="Proteomes" id="UP000323594"/>
    </source>
</evidence>
<dbReference type="GO" id="GO:0009360">
    <property type="term" value="C:DNA polymerase III complex"/>
    <property type="evidence" value="ECO:0007669"/>
    <property type="project" value="TreeGrafter"/>
</dbReference>
<evidence type="ECO:0000256" key="2">
    <source>
        <dbReference type="ARBA" id="ARBA00022679"/>
    </source>
</evidence>
<dbReference type="Proteomes" id="UP000323594">
    <property type="component" value="Chromosome"/>
</dbReference>
<accession>A0AAE6M6U9</accession>
<comment type="similarity">
    <text evidence="6">Belongs to the DNA polymerase HolA subunit family.</text>
</comment>
<dbReference type="Pfam" id="PF21694">
    <property type="entry name" value="DNA_pol3_delta_C"/>
    <property type="match status" value="1"/>
</dbReference>
<evidence type="ECO:0000313" key="9">
    <source>
        <dbReference type="EMBL" id="QEJ97918.1"/>
    </source>
</evidence>
<evidence type="ECO:0000256" key="5">
    <source>
        <dbReference type="ARBA" id="ARBA00022932"/>
    </source>
</evidence>
<evidence type="ECO:0000256" key="4">
    <source>
        <dbReference type="ARBA" id="ARBA00022705"/>
    </source>
</evidence>
<dbReference type="Gene3D" id="1.20.272.10">
    <property type="match status" value="1"/>
</dbReference>
<dbReference type="PANTHER" id="PTHR34388">
    <property type="entry name" value="DNA POLYMERASE III SUBUNIT DELTA"/>
    <property type="match status" value="1"/>
</dbReference>
<organism evidence="9 10">
    <name type="scientific">Treponema phagedenis</name>
    <dbReference type="NCBI Taxonomy" id="162"/>
    <lineage>
        <taxon>Bacteria</taxon>
        <taxon>Pseudomonadati</taxon>
        <taxon>Spirochaetota</taxon>
        <taxon>Spirochaetia</taxon>
        <taxon>Spirochaetales</taxon>
        <taxon>Treponemataceae</taxon>
        <taxon>Treponema</taxon>
    </lineage>
</organism>
<evidence type="ECO:0000256" key="1">
    <source>
        <dbReference type="ARBA" id="ARBA00012417"/>
    </source>
</evidence>
<name>A0AAE6M6U9_TREPH</name>
<gene>
    <name evidence="9" type="primary">holA</name>
    <name evidence="9" type="ORF">FUT82_07860</name>
</gene>
<keyword evidence="2 9" id="KW-0808">Transferase</keyword>
<dbReference type="InterPro" id="IPR048466">
    <property type="entry name" value="DNA_pol3_delta-like_C"/>
</dbReference>
<sequence>MQKLATQYIISLKQCGKKNKEGEVMAAPVWLFLGSEIGEKNTAIEKIKERAATLGVIDVQTFYAIDTRIHDVVSLLQNGSLFSDVRFIIFRSAELIKKKEEIEILTTWIKSAENTTDSFLILLSDETSIDKKIEAAIPPTQKKIFWELFENKKQEWIKNFFSKEGFTIENEAVATLLELVENNTDALKATCTHLVLFFKKGARISAADIEELLSHNKEESPFTLFDALTKKKLELALDINRKLLLSKDSSPIQIIAGLTYTFRRLYDWHVLQLQSAGNADDSSLKKAGFISKKAIEQYRRAAAVWDKAAVLKIIALLNKTDFEIRSSGTVLQTALMEICLYTILVRGGNTPGQYQPY</sequence>
<proteinExistence type="inferred from homology"/>
<dbReference type="InterPro" id="IPR008921">
    <property type="entry name" value="DNA_pol3_clamp-load_cplx_C"/>
</dbReference>
<dbReference type="GO" id="GO:0003887">
    <property type="term" value="F:DNA-directed DNA polymerase activity"/>
    <property type="evidence" value="ECO:0007669"/>
    <property type="project" value="UniProtKB-KW"/>
</dbReference>
<dbReference type="Gene3D" id="1.10.8.60">
    <property type="match status" value="1"/>
</dbReference>
<evidence type="ECO:0000256" key="7">
    <source>
        <dbReference type="ARBA" id="ARBA00049244"/>
    </source>
</evidence>
<keyword evidence="3 9" id="KW-0548">Nucleotidyltransferase</keyword>
<evidence type="ECO:0000259" key="8">
    <source>
        <dbReference type="Pfam" id="PF21694"/>
    </source>
</evidence>
<dbReference type="EC" id="2.7.7.7" evidence="1"/>
<dbReference type="PANTHER" id="PTHR34388:SF1">
    <property type="entry name" value="DNA POLYMERASE III SUBUNIT DELTA"/>
    <property type="match status" value="1"/>
</dbReference>
<dbReference type="Gene3D" id="3.40.50.300">
    <property type="entry name" value="P-loop containing nucleotide triphosphate hydrolases"/>
    <property type="match status" value="1"/>
</dbReference>
<keyword evidence="5" id="KW-0239">DNA-directed DNA polymerase</keyword>
<reference evidence="9 10" key="1">
    <citation type="submission" date="2019-08" db="EMBL/GenBank/DDBJ databases">
        <authorList>
            <person name="Kuhnert P."/>
        </authorList>
    </citation>
    <scope>NUCLEOTIDE SEQUENCE [LARGE SCALE GENOMIC DNA]</scope>
    <source>
        <strain evidence="9 10">B36.5</strain>
    </source>
</reference>
<dbReference type="AlphaFoldDB" id="A0AAE6M6U9"/>
<comment type="catalytic activity">
    <reaction evidence="7">
        <text>DNA(n) + a 2'-deoxyribonucleoside 5'-triphosphate = DNA(n+1) + diphosphate</text>
        <dbReference type="Rhea" id="RHEA:22508"/>
        <dbReference type="Rhea" id="RHEA-COMP:17339"/>
        <dbReference type="Rhea" id="RHEA-COMP:17340"/>
        <dbReference type="ChEBI" id="CHEBI:33019"/>
        <dbReference type="ChEBI" id="CHEBI:61560"/>
        <dbReference type="ChEBI" id="CHEBI:173112"/>
        <dbReference type="EC" id="2.7.7.7"/>
    </reaction>
</comment>
<dbReference type="SUPFAM" id="SSF48019">
    <property type="entry name" value="post-AAA+ oligomerization domain-like"/>
    <property type="match status" value="1"/>
</dbReference>
<dbReference type="SUPFAM" id="SSF52540">
    <property type="entry name" value="P-loop containing nucleoside triphosphate hydrolases"/>
    <property type="match status" value="1"/>
</dbReference>
<evidence type="ECO:0000256" key="6">
    <source>
        <dbReference type="ARBA" id="ARBA00034754"/>
    </source>
</evidence>
<keyword evidence="4" id="KW-0235">DNA replication</keyword>
<evidence type="ECO:0000256" key="3">
    <source>
        <dbReference type="ARBA" id="ARBA00022695"/>
    </source>
</evidence>
<dbReference type="GO" id="GO:0006261">
    <property type="term" value="P:DNA-templated DNA replication"/>
    <property type="evidence" value="ECO:0007669"/>
    <property type="project" value="TreeGrafter"/>
</dbReference>
<protein>
    <recommendedName>
        <fullName evidence="1">DNA-directed DNA polymerase</fullName>
        <ecNumber evidence="1">2.7.7.7</ecNumber>
    </recommendedName>
</protein>
<dbReference type="NCBIfam" id="TIGR01128">
    <property type="entry name" value="holA"/>
    <property type="match status" value="1"/>
</dbReference>
<dbReference type="InterPro" id="IPR027417">
    <property type="entry name" value="P-loop_NTPase"/>
</dbReference>
<feature type="domain" description="DNA polymerase III delta subunit-like C-terminal" evidence="8">
    <location>
        <begin position="219"/>
        <end position="340"/>
    </location>
</feature>
<dbReference type="GO" id="GO:0003677">
    <property type="term" value="F:DNA binding"/>
    <property type="evidence" value="ECO:0007669"/>
    <property type="project" value="InterPro"/>
</dbReference>
<dbReference type="EMBL" id="CP042817">
    <property type="protein sequence ID" value="QEJ97918.1"/>
    <property type="molecule type" value="Genomic_DNA"/>
</dbReference>
<dbReference type="InterPro" id="IPR005790">
    <property type="entry name" value="DNA_polIII_delta"/>
</dbReference>